<dbReference type="SUPFAM" id="SSF49478">
    <property type="entry name" value="Cna protein B-type domain"/>
    <property type="match status" value="1"/>
</dbReference>
<keyword evidence="3" id="KW-1185">Reference proteome</keyword>
<dbReference type="HOGENOM" id="CLU_1150278_0_0_11"/>
<organism evidence="2 3">
    <name type="scientific">Clavibacter michiganensis subsp. michiganensis (strain NCPPB 382)</name>
    <dbReference type="NCBI Taxonomy" id="443906"/>
    <lineage>
        <taxon>Bacteria</taxon>
        <taxon>Bacillati</taxon>
        <taxon>Actinomycetota</taxon>
        <taxon>Actinomycetes</taxon>
        <taxon>Micrococcales</taxon>
        <taxon>Microbacteriaceae</taxon>
        <taxon>Clavibacter</taxon>
    </lineage>
</organism>
<feature type="chain" id="PRO_5039438437" description="Carboxypeptidase regulatory-like domain-containing protein" evidence="1">
    <location>
        <begin position="24"/>
        <end position="249"/>
    </location>
</feature>
<accession>A5CN15</accession>
<evidence type="ECO:0000256" key="1">
    <source>
        <dbReference type="SAM" id="SignalP"/>
    </source>
</evidence>
<dbReference type="GO" id="GO:0005975">
    <property type="term" value="P:carbohydrate metabolic process"/>
    <property type="evidence" value="ECO:0007669"/>
    <property type="project" value="UniProtKB-ARBA"/>
</dbReference>
<dbReference type="InterPro" id="IPR006311">
    <property type="entry name" value="TAT_signal"/>
</dbReference>
<keyword evidence="1" id="KW-0732">Signal</keyword>
<protein>
    <recommendedName>
        <fullName evidence="4">Carboxypeptidase regulatory-like domain-containing protein</fullName>
    </recommendedName>
</protein>
<sequence>MPSVRRRGLVGLIALALITAAQAGPASPASADPVPPTAGATGSATTATVVGRVYLDRVDPRNLVRTGEVSLELSDIPFGDSVDIVDGAFRFEGMRATRYTLRAWVALGGTPASQYLGQVNEWRDARFFTAPAGRETRVDIVIRTPAGIGGTVTLPGGAPASAAPVDVLRATGDGRLEASGFTDASGRYALGNLEPGFYVVRFGTPSSDPRAYLPEWSGDRTQRALATRIAVSRWGQVVTGVDATLAPAP</sequence>
<dbReference type="EMBL" id="AM711867">
    <property type="protein sequence ID" value="CAN00451.1"/>
    <property type="molecule type" value="Genomic_DNA"/>
</dbReference>
<evidence type="ECO:0008006" key="4">
    <source>
        <dbReference type="Google" id="ProtNLM"/>
    </source>
</evidence>
<feature type="signal peptide" evidence="1">
    <location>
        <begin position="1"/>
        <end position="23"/>
    </location>
</feature>
<evidence type="ECO:0000313" key="2">
    <source>
        <dbReference type="EMBL" id="CAN00451.1"/>
    </source>
</evidence>
<dbReference type="PROSITE" id="PS51318">
    <property type="entry name" value="TAT"/>
    <property type="match status" value="1"/>
</dbReference>
<gene>
    <name evidence="2" type="ordered locus">CMM_0429</name>
</gene>
<evidence type="ECO:0000313" key="3">
    <source>
        <dbReference type="Proteomes" id="UP000001564"/>
    </source>
</evidence>
<dbReference type="eggNOG" id="COG4932">
    <property type="taxonomic scope" value="Bacteria"/>
</dbReference>
<dbReference type="AlphaFoldDB" id="A5CN15"/>
<proteinExistence type="predicted"/>
<name>A5CN15_CLAM3</name>
<dbReference type="KEGG" id="cmi:CMM_0429"/>
<reference evidence="2 3" key="1">
    <citation type="journal article" date="2008" name="J. Bacteriol.">
        <title>The genome sequence of the tomato-pathogenic actinomycete Clavibacter michiganensis subsp. michiganensis NCPPB382 reveals a large island involved in pathogenicity.</title>
        <authorList>
            <person name="Gartemann K.H."/>
            <person name="Abt B."/>
            <person name="Bekel T."/>
            <person name="Burger A."/>
            <person name="Engemann J."/>
            <person name="Flugel M."/>
            <person name="Gaigalat L."/>
            <person name="Goesmann A."/>
            <person name="Grafen I."/>
            <person name="Kalinowski J."/>
            <person name="Kaup O."/>
            <person name="Kirchner O."/>
            <person name="Krause L."/>
            <person name="Linke B."/>
            <person name="McHardy A."/>
            <person name="Meyer F."/>
            <person name="Pohle S."/>
            <person name="Ruckert C."/>
            <person name="Schneiker S."/>
            <person name="Zellermann E.M."/>
            <person name="Puhler A."/>
            <person name="Eichenlaub R."/>
            <person name="Kaiser O."/>
            <person name="Bartels D."/>
        </authorList>
    </citation>
    <scope>NUCLEOTIDE SEQUENCE [LARGE SCALE GENOMIC DNA]</scope>
    <source>
        <strain evidence="2 3">NCPPB 382</strain>
    </source>
</reference>
<dbReference type="RefSeq" id="WP_011931649.1">
    <property type="nucleotide sequence ID" value="NC_009480.1"/>
</dbReference>
<dbReference type="Gene3D" id="2.60.40.10">
    <property type="entry name" value="Immunoglobulins"/>
    <property type="match status" value="1"/>
</dbReference>
<dbReference type="OrthoDB" id="5123125at2"/>
<dbReference type="InterPro" id="IPR013783">
    <property type="entry name" value="Ig-like_fold"/>
</dbReference>
<dbReference type="Proteomes" id="UP000001564">
    <property type="component" value="Chromosome"/>
</dbReference>